<dbReference type="SUPFAM" id="SSF51445">
    <property type="entry name" value="(Trans)glycosidases"/>
    <property type="match status" value="1"/>
</dbReference>
<feature type="compositionally biased region" description="Polar residues" evidence="5">
    <location>
        <begin position="41"/>
        <end position="60"/>
    </location>
</feature>
<dbReference type="PANTHER" id="PTHR31297">
    <property type="entry name" value="GLUCAN ENDO-1,6-BETA-GLUCOSIDASE B"/>
    <property type="match status" value="1"/>
</dbReference>
<organism evidence="8">
    <name type="scientific">Hellea balneolensis</name>
    <dbReference type="NCBI Taxonomy" id="287478"/>
    <lineage>
        <taxon>Bacteria</taxon>
        <taxon>Pseudomonadati</taxon>
        <taxon>Pseudomonadota</taxon>
        <taxon>Alphaproteobacteria</taxon>
        <taxon>Maricaulales</taxon>
        <taxon>Robiginitomaculaceae</taxon>
        <taxon>Hellea</taxon>
    </lineage>
</organism>
<keyword evidence="3 4" id="KW-0326">Glycosidase</keyword>
<keyword evidence="1 6" id="KW-0732">Signal</keyword>
<dbReference type="Proteomes" id="UP000885830">
    <property type="component" value="Unassembled WGS sequence"/>
</dbReference>
<sequence>MNYVYKLSRLAIITALLIGMSSCMQTEEARHEEPEKRREQTQQGTAARTITTAQNPTNNPVLPKLQPTKPTNNPTKTQSTKPGAKPVKSDPFTVKKCMNLGNALESPREGDWGYRIRNRDFSALKTAGFDTVRIPIRWDTHTSHRAPYTIDPAFMSRIQTVVNQALAHNLNVIIDVHHFESLMDHTDREQERFIAIWSQITNQFKDSPSQVIFEILNEPTLSISTGRLNEIYARLIPVIRKTNPSRKLIIGGNSWNSVERLSHVRWPKDTNIVATYHDYGPHEFTHQGAKWMDPPMPFGRKWGNAADRAELADTLAKAHSFKIRTGRPLFVGEFGVIDTVDQAQRNLWIKTRRKAMEQAGISWCAWDFVGAFSLYDQKRNQWKPGVLDALFGP</sequence>
<name>A0A7C5R1I5_9PROT</name>
<dbReference type="EMBL" id="DRMJ01000519">
    <property type="protein sequence ID" value="HHL43920.1"/>
    <property type="molecule type" value="Genomic_DNA"/>
</dbReference>
<evidence type="ECO:0000313" key="8">
    <source>
        <dbReference type="EMBL" id="HHL43920.1"/>
    </source>
</evidence>
<dbReference type="Pfam" id="PF00150">
    <property type="entry name" value="Cellulase"/>
    <property type="match status" value="1"/>
</dbReference>
<dbReference type="GO" id="GO:0009251">
    <property type="term" value="P:glucan catabolic process"/>
    <property type="evidence" value="ECO:0007669"/>
    <property type="project" value="TreeGrafter"/>
</dbReference>
<evidence type="ECO:0000256" key="3">
    <source>
        <dbReference type="ARBA" id="ARBA00023295"/>
    </source>
</evidence>
<evidence type="ECO:0000256" key="5">
    <source>
        <dbReference type="SAM" id="MobiDB-lite"/>
    </source>
</evidence>
<feature type="compositionally biased region" description="Low complexity" evidence="5">
    <location>
        <begin position="63"/>
        <end position="82"/>
    </location>
</feature>
<dbReference type="Gene3D" id="3.20.20.80">
    <property type="entry name" value="Glycosidases"/>
    <property type="match status" value="1"/>
</dbReference>
<dbReference type="PROSITE" id="PS51257">
    <property type="entry name" value="PROKAR_LIPOPROTEIN"/>
    <property type="match status" value="1"/>
</dbReference>
<dbReference type="InterPro" id="IPR050386">
    <property type="entry name" value="Glycosyl_hydrolase_5"/>
</dbReference>
<dbReference type="GO" id="GO:0008422">
    <property type="term" value="F:beta-glucosidase activity"/>
    <property type="evidence" value="ECO:0007669"/>
    <property type="project" value="TreeGrafter"/>
</dbReference>
<reference evidence="8" key="1">
    <citation type="journal article" date="2020" name="mSystems">
        <title>Genome- and Community-Level Interaction Insights into Carbon Utilization and Element Cycling Functions of Hydrothermarchaeota in Hydrothermal Sediment.</title>
        <authorList>
            <person name="Zhou Z."/>
            <person name="Liu Y."/>
            <person name="Xu W."/>
            <person name="Pan J."/>
            <person name="Luo Z.H."/>
            <person name="Li M."/>
        </authorList>
    </citation>
    <scope>NUCLEOTIDE SEQUENCE [LARGE SCALE GENOMIC DNA]</scope>
    <source>
        <strain evidence="8">HyVt-485</strain>
    </source>
</reference>
<feature type="region of interest" description="Disordered" evidence="5">
    <location>
        <begin position="27"/>
        <end position="92"/>
    </location>
</feature>
<gene>
    <name evidence="8" type="ORF">ENJ42_09890</name>
</gene>
<feature type="signal peptide" evidence="6">
    <location>
        <begin position="1"/>
        <end position="26"/>
    </location>
</feature>
<evidence type="ECO:0000256" key="2">
    <source>
        <dbReference type="ARBA" id="ARBA00022801"/>
    </source>
</evidence>
<dbReference type="PROSITE" id="PS00659">
    <property type="entry name" value="GLYCOSYL_HYDROL_F5"/>
    <property type="match status" value="1"/>
</dbReference>
<dbReference type="InterPro" id="IPR001547">
    <property type="entry name" value="Glyco_hydro_5"/>
</dbReference>
<dbReference type="PANTHER" id="PTHR31297:SF17">
    <property type="entry name" value="ENDOGLUCANASE"/>
    <property type="match status" value="1"/>
</dbReference>
<dbReference type="GO" id="GO:0005576">
    <property type="term" value="C:extracellular region"/>
    <property type="evidence" value="ECO:0007669"/>
    <property type="project" value="TreeGrafter"/>
</dbReference>
<evidence type="ECO:0000256" key="1">
    <source>
        <dbReference type="ARBA" id="ARBA00022729"/>
    </source>
</evidence>
<dbReference type="GO" id="GO:0009986">
    <property type="term" value="C:cell surface"/>
    <property type="evidence" value="ECO:0007669"/>
    <property type="project" value="TreeGrafter"/>
</dbReference>
<dbReference type="AlphaFoldDB" id="A0A7C5R1I5"/>
<feature type="domain" description="Glycoside hydrolase family 5" evidence="7">
    <location>
        <begin position="112"/>
        <end position="368"/>
    </location>
</feature>
<dbReference type="InterPro" id="IPR017853">
    <property type="entry name" value="GH"/>
</dbReference>
<comment type="similarity">
    <text evidence="4">Belongs to the glycosyl hydrolase 5 (cellulase A) family.</text>
</comment>
<evidence type="ECO:0000259" key="7">
    <source>
        <dbReference type="Pfam" id="PF00150"/>
    </source>
</evidence>
<proteinExistence type="inferred from homology"/>
<keyword evidence="2 4" id="KW-0378">Hydrolase</keyword>
<dbReference type="InterPro" id="IPR018087">
    <property type="entry name" value="Glyco_hydro_5_CS"/>
</dbReference>
<protein>
    <submittedName>
        <fullName evidence="8">Glycoside hydrolase family 5 protein</fullName>
    </submittedName>
</protein>
<evidence type="ECO:0000256" key="6">
    <source>
        <dbReference type="SAM" id="SignalP"/>
    </source>
</evidence>
<feature type="compositionally biased region" description="Basic and acidic residues" evidence="5">
    <location>
        <begin position="27"/>
        <end position="40"/>
    </location>
</feature>
<accession>A0A7C5R1I5</accession>
<feature type="chain" id="PRO_5028065423" evidence="6">
    <location>
        <begin position="27"/>
        <end position="393"/>
    </location>
</feature>
<comment type="caution">
    <text evidence="8">The sequence shown here is derived from an EMBL/GenBank/DDBJ whole genome shotgun (WGS) entry which is preliminary data.</text>
</comment>
<evidence type="ECO:0000256" key="4">
    <source>
        <dbReference type="RuleBase" id="RU361153"/>
    </source>
</evidence>